<dbReference type="GO" id="GO:0008668">
    <property type="term" value="F:2,3-dihydroxybenzoate--[aryl-carrier protein] ligase"/>
    <property type="evidence" value="ECO:0007669"/>
    <property type="project" value="UniProtKB-EC"/>
</dbReference>
<dbReference type="PROSITE" id="PS00455">
    <property type="entry name" value="AMP_BINDING"/>
    <property type="match status" value="1"/>
</dbReference>
<evidence type="ECO:0000313" key="12">
    <source>
        <dbReference type="Proteomes" id="UP001549320"/>
    </source>
</evidence>
<evidence type="ECO:0000313" key="11">
    <source>
        <dbReference type="EMBL" id="MET4579741.1"/>
    </source>
</evidence>
<keyword evidence="4 11" id="KW-0436">Ligase</keyword>
<dbReference type="InterPro" id="IPR011963">
    <property type="entry name" value="DHB_AMP_lig"/>
</dbReference>
<evidence type="ECO:0000256" key="5">
    <source>
        <dbReference type="ARBA" id="ARBA00023136"/>
    </source>
</evidence>
<dbReference type="EMBL" id="JBEPSH010000011">
    <property type="protein sequence ID" value="MET4579741.1"/>
    <property type="molecule type" value="Genomic_DNA"/>
</dbReference>
<gene>
    <name evidence="11" type="ORF">ABIE13_004878</name>
</gene>
<comment type="subcellular location">
    <subcellularLocation>
        <location evidence="1">Membrane</location>
        <topology evidence="1">Peripheral membrane protein</topology>
    </subcellularLocation>
</comment>
<dbReference type="InterPro" id="IPR020845">
    <property type="entry name" value="AMP-binding_CS"/>
</dbReference>
<evidence type="ECO:0000256" key="4">
    <source>
        <dbReference type="ARBA" id="ARBA00022598"/>
    </source>
</evidence>
<evidence type="ECO:0000256" key="7">
    <source>
        <dbReference type="ARBA" id="ARBA00039545"/>
    </source>
</evidence>
<dbReference type="Pfam" id="PF13193">
    <property type="entry name" value="AMP-binding_C"/>
    <property type="match status" value="1"/>
</dbReference>
<dbReference type="Pfam" id="PF00501">
    <property type="entry name" value="AMP-binding"/>
    <property type="match status" value="1"/>
</dbReference>
<feature type="domain" description="AMP-binding enzyme C-terminal" evidence="10">
    <location>
        <begin position="450"/>
        <end position="525"/>
    </location>
</feature>
<sequence length="556" mass="60964">MSEPLIALRQTWPEEFVQRYRQAGYWRGETFPGFLRERVGRYSERTAIVDHEKRWTYAQLGERAETVASGLLALGLQRGDRVVVQIGNVAEFYGVAFGLFLAGMIPVYALPAHRITEISHFVRKSQASAYVAQQQYGGFDYRTLARELLAREPALKQVVISGDAAEFAALQDFKHDAARLSAPDPDPQSVAFLQISGGSTGLSKLIPRTHDDYIYSFRASNEICAITENSRYMVALPAAHNFPMSSPGALGVLYAGGTVVLSRSTAAEDAFALIEREHVTDLGLVPPLALLWAQAAQHTGRDLSSLKVLQVGGAKLTPEAARRVIAGFGCQLQQVFGMAEGLVNYTRLDDGESVVLNTQGRPISPDDEVLVVDDQGQPVPIGQSGYLLTRGPYTIRGYHNDDAANARAFTEDGFYRTGDVVQQSADGYLTVQGRANDHINRAGEKISAEEVEDHLLAHPQVFDAAVVSIPDEYLGERICAFIIVRGEKPRAPVLKAWMRERGVAAFKIPDQIVFVDAFENTAVGKTSRKQLRARLRGEFLDAQNAPAVHSSNHPVT</sequence>
<dbReference type="NCBIfam" id="TIGR02275">
    <property type="entry name" value="DHB_AMP_lig"/>
    <property type="match status" value="1"/>
</dbReference>
<dbReference type="PANTHER" id="PTHR43767:SF8">
    <property type="entry name" value="LONG-CHAIN-FATTY-ACID--COA LIGASE"/>
    <property type="match status" value="1"/>
</dbReference>
<evidence type="ECO:0000256" key="3">
    <source>
        <dbReference type="ARBA" id="ARBA00005005"/>
    </source>
</evidence>
<comment type="pathway">
    <text evidence="3">Lipid metabolism; fatty acid beta-oxidation.</text>
</comment>
<evidence type="ECO:0000256" key="6">
    <source>
        <dbReference type="ARBA" id="ARBA00026121"/>
    </source>
</evidence>
<dbReference type="EC" id="6.2.1.3" evidence="6"/>
<dbReference type="GO" id="GO:0047527">
    <property type="term" value="F:2,3-dihydroxybenzoate-serine ligase activity"/>
    <property type="evidence" value="ECO:0007669"/>
    <property type="project" value="UniProtKB-EC"/>
</dbReference>
<keyword evidence="12" id="KW-1185">Reference proteome</keyword>
<keyword evidence="5" id="KW-0472">Membrane</keyword>
<dbReference type="Proteomes" id="UP001549320">
    <property type="component" value="Unassembled WGS sequence"/>
</dbReference>
<comment type="caution">
    <text evidence="11">The sequence shown here is derived from an EMBL/GenBank/DDBJ whole genome shotgun (WGS) entry which is preliminary data.</text>
</comment>
<reference evidence="11 12" key="1">
    <citation type="submission" date="2024-06" db="EMBL/GenBank/DDBJ databases">
        <title>Sorghum-associated microbial communities from plants grown in Nebraska, USA.</title>
        <authorList>
            <person name="Schachtman D."/>
        </authorList>
    </citation>
    <scope>NUCLEOTIDE SEQUENCE [LARGE SCALE GENOMIC DNA]</scope>
    <source>
        <strain evidence="11 12">2709</strain>
    </source>
</reference>
<protein>
    <recommendedName>
        <fullName evidence="7">Long-chain-fatty-acid--CoA ligase</fullName>
        <ecNumber evidence="6">6.2.1.3</ecNumber>
    </recommendedName>
    <alternativeName>
        <fullName evidence="8">Long-chain acyl-CoA synthetase</fullName>
    </alternativeName>
</protein>
<dbReference type="InterPro" id="IPR045851">
    <property type="entry name" value="AMP-bd_C_sf"/>
</dbReference>
<dbReference type="SUPFAM" id="SSF56801">
    <property type="entry name" value="Acetyl-CoA synthetase-like"/>
    <property type="match status" value="1"/>
</dbReference>
<dbReference type="RefSeq" id="WP_354448122.1">
    <property type="nucleotide sequence ID" value="NZ_JBEPSH010000011.1"/>
</dbReference>
<dbReference type="InterPro" id="IPR000873">
    <property type="entry name" value="AMP-dep_synth/lig_dom"/>
</dbReference>
<evidence type="ECO:0000256" key="2">
    <source>
        <dbReference type="ARBA" id="ARBA00004924"/>
    </source>
</evidence>
<evidence type="ECO:0000259" key="9">
    <source>
        <dbReference type="Pfam" id="PF00501"/>
    </source>
</evidence>
<proteinExistence type="predicted"/>
<feature type="domain" description="AMP-dependent synthetase/ligase" evidence="9">
    <location>
        <begin position="36"/>
        <end position="399"/>
    </location>
</feature>
<accession>A0ABV2QFD3</accession>
<dbReference type="CDD" id="cd05920">
    <property type="entry name" value="23DHB-AMP_lg"/>
    <property type="match status" value="1"/>
</dbReference>
<dbReference type="InterPro" id="IPR025110">
    <property type="entry name" value="AMP-bd_C"/>
</dbReference>
<evidence type="ECO:0000256" key="1">
    <source>
        <dbReference type="ARBA" id="ARBA00004170"/>
    </source>
</evidence>
<name>A0ABV2QFD3_9BURK</name>
<organism evidence="11 12">
    <name type="scientific">Ottowia thiooxydans</name>
    <dbReference type="NCBI Taxonomy" id="219182"/>
    <lineage>
        <taxon>Bacteria</taxon>
        <taxon>Pseudomonadati</taxon>
        <taxon>Pseudomonadota</taxon>
        <taxon>Betaproteobacteria</taxon>
        <taxon>Burkholderiales</taxon>
        <taxon>Comamonadaceae</taxon>
        <taxon>Ottowia</taxon>
    </lineage>
</organism>
<evidence type="ECO:0000256" key="8">
    <source>
        <dbReference type="ARBA" id="ARBA00042773"/>
    </source>
</evidence>
<evidence type="ECO:0000259" key="10">
    <source>
        <dbReference type="Pfam" id="PF13193"/>
    </source>
</evidence>
<dbReference type="PANTHER" id="PTHR43767">
    <property type="entry name" value="LONG-CHAIN-FATTY-ACID--COA LIGASE"/>
    <property type="match status" value="1"/>
</dbReference>
<dbReference type="Gene3D" id="2.30.38.10">
    <property type="entry name" value="Luciferase, Domain 3"/>
    <property type="match status" value="1"/>
</dbReference>
<dbReference type="Gene3D" id="3.40.50.980">
    <property type="match status" value="2"/>
</dbReference>
<dbReference type="InterPro" id="IPR050237">
    <property type="entry name" value="ATP-dep_AMP-bd_enzyme"/>
</dbReference>
<comment type="pathway">
    <text evidence="2">Siderophore biosynthesis.</text>
</comment>
<dbReference type="Gene3D" id="3.30.300.30">
    <property type="match status" value="1"/>
</dbReference>